<dbReference type="Proteomes" id="UP001595975">
    <property type="component" value="Unassembled WGS sequence"/>
</dbReference>
<gene>
    <name evidence="3" type="ORF">ACFP3U_23775</name>
</gene>
<name>A0ABW0XA86_9ACTN</name>
<proteinExistence type="predicted"/>
<accession>A0ABW0XA86</accession>
<keyword evidence="4" id="KW-1185">Reference proteome</keyword>
<dbReference type="Pfam" id="PF19054">
    <property type="entry name" value="DUF5753"/>
    <property type="match status" value="1"/>
</dbReference>
<evidence type="ECO:0000256" key="1">
    <source>
        <dbReference type="SAM" id="MobiDB-lite"/>
    </source>
</evidence>
<protein>
    <submittedName>
        <fullName evidence="3">Helix-turn-helix domain-containing protein</fullName>
    </submittedName>
</protein>
<dbReference type="RefSeq" id="WP_380227655.1">
    <property type="nucleotide sequence ID" value="NZ_JBHSOF010000034.1"/>
</dbReference>
<sequence length="336" mass="36670">MRPCALDGSSVERNGEGCKDPQPAWVWDRAVPHGQYTVRPSRPPPPAGQPAPCSSPSSPSSSVTEARKALAARLVGLRKDAGLTGDELSARCGWHPAKTSRIQSGKSAPSEDDLRAWCTACDADDQAADLIAATRAVDSMYTEWRRMERSGLRAAQESVAALYRRTDLFRVYASRVMPGMVQTPEYTTAVLRSIQRARVEVDDVADAVEARLERQRMLFSGRHRFGLLIEEWVLRAAVCDPETMAAQLGHLLVVSCSPFVSVGVIPTGSDRPHLPVEDFYMFDEAEVAVELTSGYLRITQPREVADYVRTFTDLASMAVHGAGARRLITAAIATLG</sequence>
<dbReference type="SUPFAM" id="SSF47413">
    <property type="entry name" value="lambda repressor-like DNA-binding domains"/>
    <property type="match status" value="1"/>
</dbReference>
<feature type="domain" description="DUF5753" evidence="2">
    <location>
        <begin position="162"/>
        <end position="329"/>
    </location>
</feature>
<dbReference type="EMBL" id="JBHSOF010000034">
    <property type="protein sequence ID" value="MFC5665984.1"/>
    <property type="molecule type" value="Genomic_DNA"/>
</dbReference>
<dbReference type="CDD" id="cd00093">
    <property type="entry name" value="HTH_XRE"/>
    <property type="match status" value="1"/>
</dbReference>
<comment type="caution">
    <text evidence="3">The sequence shown here is derived from an EMBL/GenBank/DDBJ whole genome shotgun (WGS) entry which is preliminary data.</text>
</comment>
<dbReference type="InterPro" id="IPR010982">
    <property type="entry name" value="Lambda_DNA-bd_dom_sf"/>
</dbReference>
<dbReference type="InterPro" id="IPR001387">
    <property type="entry name" value="Cro/C1-type_HTH"/>
</dbReference>
<evidence type="ECO:0000313" key="4">
    <source>
        <dbReference type="Proteomes" id="UP001595975"/>
    </source>
</evidence>
<organism evidence="3 4">
    <name type="scientific">Kitasatospora misakiensis</name>
    <dbReference type="NCBI Taxonomy" id="67330"/>
    <lineage>
        <taxon>Bacteria</taxon>
        <taxon>Bacillati</taxon>
        <taxon>Actinomycetota</taxon>
        <taxon>Actinomycetes</taxon>
        <taxon>Kitasatosporales</taxon>
        <taxon>Streptomycetaceae</taxon>
        <taxon>Kitasatospora</taxon>
    </lineage>
</organism>
<feature type="region of interest" description="Disordered" evidence="1">
    <location>
        <begin position="1"/>
        <end position="66"/>
    </location>
</feature>
<dbReference type="Gene3D" id="1.10.260.40">
    <property type="entry name" value="lambda repressor-like DNA-binding domains"/>
    <property type="match status" value="1"/>
</dbReference>
<dbReference type="InterPro" id="IPR043917">
    <property type="entry name" value="DUF5753"/>
</dbReference>
<reference evidence="4" key="1">
    <citation type="journal article" date="2019" name="Int. J. Syst. Evol. Microbiol.">
        <title>The Global Catalogue of Microorganisms (GCM) 10K type strain sequencing project: providing services to taxonomists for standard genome sequencing and annotation.</title>
        <authorList>
            <consortium name="The Broad Institute Genomics Platform"/>
            <consortium name="The Broad Institute Genome Sequencing Center for Infectious Disease"/>
            <person name="Wu L."/>
            <person name="Ma J."/>
        </authorList>
    </citation>
    <scope>NUCLEOTIDE SEQUENCE [LARGE SCALE GENOMIC DNA]</scope>
    <source>
        <strain evidence="4">CGMCC 4.1437</strain>
    </source>
</reference>
<dbReference type="Pfam" id="PF13560">
    <property type="entry name" value="HTH_31"/>
    <property type="match status" value="1"/>
</dbReference>
<feature type="compositionally biased region" description="Low complexity" evidence="1">
    <location>
        <begin position="50"/>
        <end position="62"/>
    </location>
</feature>
<evidence type="ECO:0000259" key="2">
    <source>
        <dbReference type="Pfam" id="PF19054"/>
    </source>
</evidence>
<evidence type="ECO:0000313" key="3">
    <source>
        <dbReference type="EMBL" id="MFC5665984.1"/>
    </source>
</evidence>